<dbReference type="Pfam" id="PF00248">
    <property type="entry name" value="Aldo_ket_red"/>
    <property type="match status" value="1"/>
</dbReference>
<feature type="binding site" evidence="2">
    <location>
        <position position="111"/>
    </location>
    <ligand>
        <name>substrate</name>
    </ligand>
</feature>
<dbReference type="PANTHER" id="PTHR43638:SF3">
    <property type="entry name" value="ALDEHYDE REDUCTASE"/>
    <property type="match status" value="1"/>
</dbReference>
<evidence type="ECO:0000313" key="6">
    <source>
        <dbReference type="Proteomes" id="UP000316313"/>
    </source>
</evidence>
<organism evidence="5 6">
    <name type="scientific">Swingsia samuiensis</name>
    <dbReference type="NCBI Taxonomy" id="1293412"/>
    <lineage>
        <taxon>Bacteria</taxon>
        <taxon>Pseudomonadati</taxon>
        <taxon>Pseudomonadota</taxon>
        <taxon>Alphaproteobacteria</taxon>
        <taxon>Acetobacterales</taxon>
        <taxon>Acetobacteraceae</taxon>
        <taxon>Swingsia</taxon>
    </lineage>
</organism>
<dbReference type="EMBL" id="CP038141">
    <property type="protein sequence ID" value="QDH16409.1"/>
    <property type="molecule type" value="Genomic_DNA"/>
</dbReference>
<dbReference type="InterPro" id="IPR023210">
    <property type="entry name" value="NADP_OxRdtase_dom"/>
</dbReference>
<dbReference type="CDD" id="cd19138">
    <property type="entry name" value="AKR_YeaE"/>
    <property type="match status" value="1"/>
</dbReference>
<evidence type="ECO:0000256" key="1">
    <source>
        <dbReference type="PIRSR" id="PIRSR000097-1"/>
    </source>
</evidence>
<dbReference type="SUPFAM" id="SSF51430">
    <property type="entry name" value="NAD(P)-linked oxidoreductase"/>
    <property type="match status" value="1"/>
</dbReference>
<sequence length="281" mass="31007">MKTVTFRNGRTVPALGMGTWNMGDSSVRRSDEIDSLRLGVEVGLRVIDTAEMYGDGRSESLVGEAISDIRDDVFLVSKVLPSNASYDSVLRSCRRTLKRLDTDWLDMYLLHWRGTTPLEETIRAFKTLEADGMIRGWGVSNFDVSDMEELKAASDECQVNQILYSLEHRGTEFDLLAYNQKASAVTMAYSPLGQGGDLLQNPVLKEIAQRYETDLGPAQPAQIALAWVMRQENVLAIPKAGTPDHLLANVASQAISLTEEDLKILDNAFPPPSSKVSLAVI</sequence>
<proteinExistence type="predicted"/>
<dbReference type="RefSeq" id="WP_141459351.1">
    <property type="nucleotide sequence ID" value="NZ_CP038141.1"/>
</dbReference>
<evidence type="ECO:0000259" key="4">
    <source>
        <dbReference type="Pfam" id="PF00248"/>
    </source>
</evidence>
<dbReference type="InterPro" id="IPR020471">
    <property type="entry name" value="AKR"/>
</dbReference>
<feature type="site" description="Lowers pKa of active site Tyr" evidence="3">
    <location>
        <position position="78"/>
    </location>
</feature>
<evidence type="ECO:0000256" key="3">
    <source>
        <dbReference type="PIRSR" id="PIRSR000097-3"/>
    </source>
</evidence>
<reference evidence="5 6" key="1">
    <citation type="submission" date="2019-03" db="EMBL/GenBank/DDBJ databases">
        <title>The complete genome sequence of Swingsia samuiensis NBRC107927(T).</title>
        <authorList>
            <person name="Chua K.-O."/>
            <person name="Chan K.-G."/>
            <person name="See-Too W.-S."/>
        </authorList>
    </citation>
    <scope>NUCLEOTIDE SEQUENCE [LARGE SCALE GENOMIC DNA]</scope>
    <source>
        <strain evidence="5 6">AH83</strain>
    </source>
</reference>
<dbReference type="AlphaFoldDB" id="A0A4Y6UFT6"/>
<dbReference type="PIRSF" id="PIRSF000097">
    <property type="entry name" value="AKR"/>
    <property type="match status" value="1"/>
</dbReference>
<evidence type="ECO:0000313" key="5">
    <source>
        <dbReference type="EMBL" id="QDH16409.1"/>
    </source>
</evidence>
<feature type="active site" description="Proton donor" evidence="1">
    <location>
        <position position="53"/>
    </location>
</feature>
<accession>A0A4Y6UFT6</accession>
<dbReference type="OrthoDB" id="9772407at2"/>
<gene>
    <name evidence="5" type="ORF">E3D00_01625</name>
</gene>
<protein>
    <submittedName>
        <fullName evidence="5">Aldo/keto reductase</fullName>
    </submittedName>
</protein>
<evidence type="ECO:0000256" key="2">
    <source>
        <dbReference type="PIRSR" id="PIRSR000097-2"/>
    </source>
</evidence>
<dbReference type="InterPro" id="IPR036812">
    <property type="entry name" value="NAD(P)_OxRdtase_dom_sf"/>
</dbReference>
<name>A0A4Y6UFT6_9PROT</name>
<dbReference type="GO" id="GO:0016491">
    <property type="term" value="F:oxidoreductase activity"/>
    <property type="evidence" value="ECO:0007669"/>
    <property type="project" value="InterPro"/>
</dbReference>
<dbReference type="Proteomes" id="UP000316313">
    <property type="component" value="Chromosome"/>
</dbReference>
<dbReference type="Gene3D" id="3.20.20.100">
    <property type="entry name" value="NADP-dependent oxidoreductase domain"/>
    <property type="match status" value="1"/>
</dbReference>
<dbReference type="PANTHER" id="PTHR43638">
    <property type="entry name" value="OXIDOREDUCTASE, ALDO/KETO REDUCTASE FAMILY PROTEIN"/>
    <property type="match status" value="1"/>
</dbReference>
<dbReference type="KEGG" id="ssam:E3D00_01625"/>
<keyword evidence="6" id="KW-1185">Reference proteome</keyword>
<dbReference type="PRINTS" id="PR00069">
    <property type="entry name" value="ALDKETRDTASE"/>
</dbReference>
<feature type="domain" description="NADP-dependent oxidoreductase" evidence="4">
    <location>
        <begin position="15"/>
        <end position="267"/>
    </location>
</feature>